<evidence type="ECO:0000313" key="2">
    <source>
        <dbReference type="EMBL" id="QDH20395.1"/>
    </source>
</evidence>
<proteinExistence type="predicted"/>
<accession>A0A4Y6UWK7</accession>
<evidence type="ECO:0000256" key="1">
    <source>
        <dbReference type="SAM" id="Phobius"/>
    </source>
</evidence>
<feature type="transmembrane region" description="Helical" evidence="1">
    <location>
        <begin position="12"/>
        <end position="33"/>
    </location>
</feature>
<dbReference type="KEGG" id="saca:FFV09_05715"/>
<dbReference type="AlphaFoldDB" id="A0A4Y6UWK7"/>
<sequence>MNKIGGRRKGGVALLAGLLLLSAIFNLILFTQIRENAVTAHRTIGKAMSLIQSADSQLMSVIRMLEDGEGAAMSLYALGEVRSRLGEATGLLVGLRQEASRSVDETAYFALPETLRTFDSFLGNEVGLVWKEGDAEQAASRESLQVELQSLKKDLSELSNLSKDPVHDRYEISGFVEQWGSVMKRRIAEEPGTQVHQAVSWQYGM</sequence>
<gene>
    <name evidence="2" type="ORF">FFV09_05715</name>
</gene>
<dbReference type="RefSeq" id="WP_141446871.1">
    <property type="nucleotide sequence ID" value="NZ_CP041217.1"/>
</dbReference>
<dbReference type="Proteomes" id="UP000316968">
    <property type="component" value="Chromosome"/>
</dbReference>
<keyword evidence="1" id="KW-0472">Membrane</keyword>
<dbReference type="OrthoDB" id="2679115at2"/>
<keyword evidence="3" id="KW-1185">Reference proteome</keyword>
<organism evidence="2 3">
    <name type="scientific">Saccharibacillus brassicae</name>
    <dbReference type="NCBI Taxonomy" id="2583377"/>
    <lineage>
        <taxon>Bacteria</taxon>
        <taxon>Bacillati</taxon>
        <taxon>Bacillota</taxon>
        <taxon>Bacilli</taxon>
        <taxon>Bacillales</taxon>
        <taxon>Paenibacillaceae</taxon>
        <taxon>Saccharibacillus</taxon>
    </lineage>
</organism>
<keyword evidence="1" id="KW-0812">Transmembrane</keyword>
<dbReference type="EMBL" id="CP041217">
    <property type="protein sequence ID" value="QDH20395.1"/>
    <property type="molecule type" value="Genomic_DNA"/>
</dbReference>
<name>A0A4Y6UWK7_SACBS</name>
<evidence type="ECO:0000313" key="3">
    <source>
        <dbReference type="Proteomes" id="UP000316968"/>
    </source>
</evidence>
<keyword evidence="1" id="KW-1133">Transmembrane helix</keyword>
<reference evidence="2 3" key="1">
    <citation type="submission" date="2019-06" db="EMBL/GenBank/DDBJ databases">
        <title>Saccharibacillus brassicae sp. nov., an endophytic bacterium isolated from Chinese cabbage seeds (Brassica pekinensis).</title>
        <authorList>
            <person name="Jiang L."/>
            <person name="Lee J."/>
            <person name="Kim S.W."/>
        </authorList>
    </citation>
    <scope>NUCLEOTIDE SEQUENCE [LARGE SCALE GENOMIC DNA]</scope>
    <source>
        <strain evidence="3">KCTC 43072 / ATSA2</strain>
    </source>
</reference>
<protein>
    <submittedName>
        <fullName evidence="2">Uncharacterized protein</fullName>
    </submittedName>
</protein>